<keyword evidence="7" id="KW-1133">Transmembrane helix</keyword>
<protein>
    <submittedName>
        <fullName evidence="9">Protein kinase</fullName>
    </submittedName>
</protein>
<keyword evidence="3 9" id="KW-0418">Kinase</keyword>
<dbReference type="Gene3D" id="1.10.510.10">
    <property type="entry name" value="Transferase(Phosphotransferase) domain 1"/>
    <property type="match status" value="1"/>
</dbReference>
<keyword evidence="7" id="KW-0472">Membrane</keyword>
<dbReference type="SMART" id="SM00220">
    <property type="entry name" value="S_TKc"/>
    <property type="match status" value="1"/>
</dbReference>
<evidence type="ECO:0000256" key="5">
    <source>
        <dbReference type="PROSITE-ProRule" id="PRU10141"/>
    </source>
</evidence>
<keyword evidence="2 5" id="KW-0547">Nucleotide-binding</keyword>
<keyword evidence="10" id="KW-1185">Reference proteome</keyword>
<name>A0ABT1FUZ9_9BACT</name>
<dbReference type="PROSITE" id="PS00108">
    <property type="entry name" value="PROTEIN_KINASE_ST"/>
    <property type="match status" value="1"/>
</dbReference>
<dbReference type="PANTHER" id="PTHR24348">
    <property type="entry name" value="SERINE/THREONINE-PROTEIN KINASE UNC-51-RELATED"/>
    <property type="match status" value="1"/>
</dbReference>
<evidence type="ECO:0000256" key="2">
    <source>
        <dbReference type="ARBA" id="ARBA00022741"/>
    </source>
</evidence>
<evidence type="ECO:0000313" key="10">
    <source>
        <dbReference type="Proteomes" id="UP001204772"/>
    </source>
</evidence>
<dbReference type="PROSITE" id="PS50011">
    <property type="entry name" value="PROTEIN_KINASE_DOM"/>
    <property type="match status" value="1"/>
</dbReference>
<evidence type="ECO:0000256" key="3">
    <source>
        <dbReference type="ARBA" id="ARBA00022777"/>
    </source>
</evidence>
<dbReference type="RefSeq" id="WP_253532082.1">
    <property type="nucleotide sequence ID" value="NZ_JAMZEL010000014.1"/>
</dbReference>
<dbReference type="InterPro" id="IPR008271">
    <property type="entry name" value="Ser/Thr_kinase_AS"/>
</dbReference>
<keyword evidence="4 5" id="KW-0067">ATP-binding</keyword>
<reference evidence="9 10" key="1">
    <citation type="submission" date="2022-06" db="EMBL/GenBank/DDBJ databases">
        <title>Runella sp. S5 genome sequencing.</title>
        <authorList>
            <person name="Park S."/>
        </authorList>
    </citation>
    <scope>NUCLEOTIDE SEQUENCE [LARGE SCALE GENOMIC DNA]</scope>
    <source>
        <strain evidence="9 10">S5</strain>
    </source>
</reference>
<dbReference type="InterPro" id="IPR045269">
    <property type="entry name" value="Atg1-like"/>
</dbReference>
<feature type="binding site" evidence="5">
    <location>
        <position position="55"/>
    </location>
    <ligand>
        <name>ATP</name>
        <dbReference type="ChEBI" id="CHEBI:30616"/>
    </ligand>
</feature>
<dbReference type="PROSITE" id="PS00107">
    <property type="entry name" value="PROTEIN_KINASE_ATP"/>
    <property type="match status" value="1"/>
</dbReference>
<accession>A0ABT1FUZ9</accession>
<dbReference type="GO" id="GO:0016301">
    <property type="term" value="F:kinase activity"/>
    <property type="evidence" value="ECO:0007669"/>
    <property type="project" value="UniProtKB-KW"/>
</dbReference>
<dbReference type="InterPro" id="IPR011009">
    <property type="entry name" value="Kinase-like_dom_sf"/>
</dbReference>
<feature type="transmembrane region" description="Helical" evidence="7">
    <location>
        <begin position="383"/>
        <end position="403"/>
    </location>
</feature>
<comment type="caution">
    <text evidence="9">The sequence shown here is derived from an EMBL/GenBank/DDBJ whole genome shotgun (WGS) entry which is preliminary data.</text>
</comment>
<dbReference type="PANTHER" id="PTHR24348:SF22">
    <property type="entry name" value="NON-SPECIFIC SERINE_THREONINE PROTEIN KINASE"/>
    <property type="match status" value="1"/>
</dbReference>
<evidence type="ECO:0000313" key="9">
    <source>
        <dbReference type="EMBL" id="MCP1385591.1"/>
    </source>
</evidence>
<dbReference type="Pfam" id="PF00069">
    <property type="entry name" value="Pkinase"/>
    <property type="match status" value="1"/>
</dbReference>
<dbReference type="Gene3D" id="3.30.200.20">
    <property type="entry name" value="Phosphorylase Kinase, domain 1"/>
    <property type="match status" value="1"/>
</dbReference>
<feature type="region of interest" description="Disordered" evidence="6">
    <location>
        <begin position="345"/>
        <end position="376"/>
    </location>
</feature>
<gene>
    <name evidence="9" type="ORF">NCI00_24350</name>
</gene>
<keyword evidence="1" id="KW-0808">Transferase</keyword>
<dbReference type="CDD" id="cd14014">
    <property type="entry name" value="STKc_PknB_like"/>
    <property type="match status" value="1"/>
</dbReference>
<dbReference type="EMBL" id="JAMZEL010000014">
    <property type="protein sequence ID" value="MCP1385591.1"/>
    <property type="molecule type" value="Genomic_DNA"/>
</dbReference>
<feature type="domain" description="Protein kinase" evidence="8">
    <location>
        <begin position="26"/>
        <end position="295"/>
    </location>
</feature>
<evidence type="ECO:0000256" key="6">
    <source>
        <dbReference type="SAM" id="MobiDB-lite"/>
    </source>
</evidence>
<evidence type="ECO:0000256" key="4">
    <source>
        <dbReference type="ARBA" id="ARBA00022840"/>
    </source>
</evidence>
<evidence type="ECO:0000259" key="8">
    <source>
        <dbReference type="PROSITE" id="PS50011"/>
    </source>
</evidence>
<sequence length="514" mass="57179">MAIQNRNSDVLRLMTYEQFKQRYRYDPANDILGEGAFGKVFRAIDTENGSTVAIKVAPVNMSNESHSLKHEFETVGKVDPHLNIAMYDECYRFSVEWAGLHDFAVLEYYPLGSLDKIIKNHSLTDTEKHDLAVGILEGLRHLHTTGAQGVVHRDLKPRNVLIQKWRGKYVPKITDFGLSKFSDSISNSVISQSFKGGTLNYASPEQIKGEQIRRNTDLWSFGVILHEIMTGEVPYKIDDSSESTLRQVYERMNSQSLPESFKNVREPYASIIKKCLMVNPNQRYRAAEEILLEIRQTPNSPVPPASTPIPSVAPIVQAKADQTEIFEDSPFAGLGKATDSFGASADVQPLKEASAPQQKDPKESDGYVRSTPKPKKTSNNTPLIILVGVGALVLITASVIYFGGDKKDDVALQPTDSTTTAAPKAVVDTAALAQQMDSLFNIPDYQKYAQISLQDSTLKQRALTKLLNKALEADKFGLEYAEDRDYMSSVCKAILLIDPKEPKALSRLEKIAKY</sequence>
<organism evidence="9 10">
    <name type="scientific">Runella salmonicolor</name>
    <dbReference type="NCBI Taxonomy" id="2950278"/>
    <lineage>
        <taxon>Bacteria</taxon>
        <taxon>Pseudomonadati</taxon>
        <taxon>Bacteroidota</taxon>
        <taxon>Cytophagia</taxon>
        <taxon>Cytophagales</taxon>
        <taxon>Spirosomataceae</taxon>
        <taxon>Runella</taxon>
    </lineage>
</organism>
<dbReference type="Proteomes" id="UP001204772">
    <property type="component" value="Unassembled WGS sequence"/>
</dbReference>
<evidence type="ECO:0000256" key="1">
    <source>
        <dbReference type="ARBA" id="ARBA00022679"/>
    </source>
</evidence>
<dbReference type="InterPro" id="IPR017441">
    <property type="entry name" value="Protein_kinase_ATP_BS"/>
</dbReference>
<keyword evidence="7" id="KW-0812">Transmembrane</keyword>
<evidence type="ECO:0000256" key="7">
    <source>
        <dbReference type="SAM" id="Phobius"/>
    </source>
</evidence>
<dbReference type="InterPro" id="IPR000719">
    <property type="entry name" value="Prot_kinase_dom"/>
</dbReference>
<proteinExistence type="predicted"/>
<dbReference type="SUPFAM" id="SSF56112">
    <property type="entry name" value="Protein kinase-like (PK-like)"/>
    <property type="match status" value="1"/>
</dbReference>